<sequence>MNLPKQLTTSALTTTTENGSQDDLAQTTVSEGSVQQLNGSTATSSITVTTEKVSPDGHGEPQALTGAKTTKKIPSKMLLLSLCSAEIFLTAAVFLIFNSHQNNVFHFQNHQ</sequence>
<feature type="compositionally biased region" description="Polar residues" evidence="1">
    <location>
        <begin position="17"/>
        <end position="44"/>
    </location>
</feature>
<evidence type="ECO:0000256" key="1">
    <source>
        <dbReference type="SAM" id="MobiDB-lite"/>
    </source>
</evidence>
<dbReference type="Proteomes" id="UP000887577">
    <property type="component" value="Unplaced"/>
</dbReference>
<keyword evidence="2" id="KW-0472">Membrane</keyword>
<evidence type="ECO:0000313" key="4">
    <source>
        <dbReference type="WBParaSite" id="PSU_v2.g9432.t1"/>
    </source>
</evidence>
<protein>
    <submittedName>
        <fullName evidence="4">Uncharacterized protein</fullName>
    </submittedName>
</protein>
<feature type="region of interest" description="Disordered" evidence="1">
    <location>
        <begin position="1"/>
        <end position="44"/>
    </location>
</feature>
<accession>A0A914ZAT7</accession>
<dbReference type="WBParaSite" id="PSU_v2.g9432.t1">
    <property type="protein sequence ID" value="PSU_v2.g9432.t1"/>
    <property type="gene ID" value="PSU_v2.g9432"/>
</dbReference>
<keyword evidence="3" id="KW-1185">Reference proteome</keyword>
<organism evidence="3 4">
    <name type="scientific">Panagrolaimus superbus</name>
    <dbReference type="NCBI Taxonomy" id="310955"/>
    <lineage>
        <taxon>Eukaryota</taxon>
        <taxon>Metazoa</taxon>
        <taxon>Ecdysozoa</taxon>
        <taxon>Nematoda</taxon>
        <taxon>Chromadorea</taxon>
        <taxon>Rhabditida</taxon>
        <taxon>Tylenchina</taxon>
        <taxon>Panagrolaimomorpha</taxon>
        <taxon>Panagrolaimoidea</taxon>
        <taxon>Panagrolaimidae</taxon>
        <taxon>Panagrolaimus</taxon>
    </lineage>
</organism>
<keyword evidence="2" id="KW-1133">Transmembrane helix</keyword>
<reference evidence="4" key="1">
    <citation type="submission" date="2022-11" db="UniProtKB">
        <authorList>
            <consortium name="WormBaseParasite"/>
        </authorList>
    </citation>
    <scope>IDENTIFICATION</scope>
</reference>
<feature type="compositionally biased region" description="Low complexity" evidence="1">
    <location>
        <begin position="7"/>
        <end position="16"/>
    </location>
</feature>
<evidence type="ECO:0000313" key="3">
    <source>
        <dbReference type="Proteomes" id="UP000887577"/>
    </source>
</evidence>
<name>A0A914ZAT7_9BILA</name>
<feature type="transmembrane region" description="Helical" evidence="2">
    <location>
        <begin position="77"/>
        <end position="97"/>
    </location>
</feature>
<feature type="region of interest" description="Disordered" evidence="1">
    <location>
        <begin position="49"/>
        <end position="68"/>
    </location>
</feature>
<dbReference type="AlphaFoldDB" id="A0A914ZAT7"/>
<proteinExistence type="predicted"/>
<evidence type="ECO:0000256" key="2">
    <source>
        <dbReference type="SAM" id="Phobius"/>
    </source>
</evidence>
<keyword evidence="2" id="KW-0812">Transmembrane</keyword>